<accession>A0ABY9RFR5</accession>
<reference evidence="7" key="1">
    <citation type="submission" date="2023-09" db="EMBL/GenBank/DDBJ databases">
        <title>Undibacterium sp. 20NA77.5 isolated from freshwater.</title>
        <authorList>
            <person name="Le V."/>
            <person name="Ko S.-R."/>
            <person name="Ahn C.-Y."/>
            <person name="Oh H.-M."/>
        </authorList>
    </citation>
    <scope>NUCLEOTIDE SEQUENCE</scope>
    <source>
        <strain evidence="7">20NA77.5</strain>
    </source>
</reference>
<keyword evidence="2" id="KW-0663">Pyridoxal phosphate</keyword>
<dbReference type="InterPro" id="IPR015424">
    <property type="entry name" value="PyrdxlP-dep_Trfase"/>
</dbReference>
<dbReference type="Pfam" id="PF00155">
    <property type="entry name" value="Aminotran_1_2"/>
    <property type="match status" value="1"/>
</dbReference>
<evidence type="ECO:0000256" key="2">
    <source>
        <dbReference type="ARBA" id="ARBA00022898"/>
    </source>
</evidence>
<organism evidence="7 8">
    <name type="scientific">Undibacterium cyanobacteriorum</name>
    <dbReference type="NCBI Taxonomy" id="3073561"/>
    <lineage>
        <taxon>Bacteria</taxon>
        <taxon>Pseudomonadati</taxon>
        <taxon>Pseudomonadota</taxon>
        <taxon>Betaproteobacteria</taxon>
        <taxon>Burkholderiales</taxon>
        <taxon>Oxalobacteraceae</taxon>
        <taxon>Undibacterium</taxon>
    </lineage>
</organism>
<sequence length="492" mass="55140">MDFQVAWHRYLQEGKRRKGEGEKWSTQRQLHAFLRQSIQTGLLPAGSKLASSRNLALELGIARNTVVYAYEQLLSEGFVNANRQGSVVNDIGVMLDKNLVSHDPDKAVGSLSKRAESLIDLPVPAELSGAFAPGIPAVDTFSTLRWRRLLEQEWRRCTPRDLAYGEACGETTLRIAIADYLRASRGVICDAEQVFITDGTQSSLDLCARVFADAGDKVWIENPGYVGAQLALKAAQLKMIGIEVDDEGMAPRAQDWSQHQPKLIYVTPSHQYPTGKVMSVARRLDLLRQAKQHQSLIIEDDYDSEFRHEGPPLPAMQGLISDAPVLYLGTFSKTLFPAIRVAYMIVPQNLTSALRLHFQRAFLRGRAIEQKALARFVSEGHFAQHVRRMRRLYRERRDALVQALEDYLPEDIEVHGDTAGMHLALRFVEGQHGMRSDLDISERALRAGLVVPALSKLAVGRRHSAWRGLMLGYAQIPADQMRAKVRALVDLF</sequence>
<dbReference type="InterPro" id="IPR036390">
    <property type="entry name" value="WH_DNA-bd_sf"/>
</dbReference>
<dbReference type="Gene3D" id="1.10.10.10">
    <property type="entry name" value="Winged helix-like DNA-binding domain superfamily/Winged helix DNA-binding domain"/>
    <property type="match status" value="1"/>
</dbReference>
<dbReference type="InterPro" id="IPR004839">
    <property type="entry name" value="Aminotransferase_I/II_large"/>
</dbReference>
<feature type="domain" description="HTH gntR-type" evidence="6">
    <location>
        <begin position="24"/>
        <end position="91"/>
    </location>
</feature>
<dbReference type="InterPro" id="IPR036388">
    <property type="entry name" value="WH-like_DNA-bd_sf"/>
</dbReference>
<evidence type="ECO:0000313" key="8">
    <source>
        <dbReference type="Proteomes" id="UP001181355"/>
    </source>
</evidence>
<dbReference type="SUPFAM" id="SSF46785">
    <property type="entry name" value="Winged helix' DNA-binding domain"/>
    <property type="match status" value="1"/>
</dbReference>
<keyword evidence="7" id="KW-0808">Transferase</keyword>
<evidence type="ECO:0000256" key="3">
    <source>
        <dbReference type="ARBA" id="ARBA00023015"/>
    </source>
</evidence>
<dbReference type="Proteomes" id="UP001181355">
    <property type="component" value="Chromosome"/>
</dbReference>
<dbReference type="RefSeq" id="WP_309481188.1">
    <property type="nucleotide sequence ID" value="NZ_CP133720.1"/>
</dbReference>
<dbReference type="SUPFAM" id="SSF53383">
    <property type="entry name" value="PLP-dependent transferases"/>
    <property type="match status" value="1"/>
</dbReference>
<evidence type="ECO:0000259" key="6">
    <source>
        <dbReference type="PROSITE" id="PS50949"/>
    </source>
</evidence>
<dbReference type="Pfam" id="PF00392">
    <property type="entry name" value="GntR"/>
    <property type="match status" value="1"/>
</dbReference>
<keyword evidence="3" id="KW-0805">Transcription regulation</keyword>
<evidence type="ECO:0000313" key="7">
    <source>
        <dbReference type="EMBL" id="WMW79693.1"/>
    </source>
</evidence>
<keyword evidence="5" id="KW-0804">Transcription</keyword>
<name>A0ABY9RFR5_9BURK</name>
<keyword evidence="8" id="KW-1185">Reference proteome</keyword>
<dbReference type="PANTHER" id="PTHR46577">
    <property type="entry name" value="HTH-TYPE TRANSCRIPTIONAL REGULATORY PROTEIN GABR"/>
    <property type="match status" value="1"/>
</dbReference>
<dbReference type="CDD" id="cd00609">
    <property type="entry name" value="AAT_like"/>
    <property type="match status" value="1"/>
</dbReference>
<evidence type="ECO:0000256" key="5">
    <source>
        <dbReference type="ARBA" id="ARBA00023163"/>
    </source>
</evidence>
<evidence type="ECO:0000256" key="1">
    <source>
        <dbReference type="ARBA" id="ARBA00005384"/>
    </source>
</evidence>
<protein>
    <submittedName>
        <fullName evidence="7">PLP-dependent aminotransferase family protein</fullName>
    </submittedName>
</protein>
<dbReference type="Gene3D" id="3.40.640.10">
    <property type="entry name" value="Type I PLP-dependent aspartate aminotransferase-like (Major domain)"/>
    <property type="match status" value="1"/>
</dbReference>
<dbReference type="GO" id="GO:0008483">
    <property type="term" value="F:transaminase activity"/>
    <property type="evidence" value="ECO:0007669"/>
    <property type="project" value="UniProtKB-KW"/>
</dbReference>
<evidence type="ECO:0000256" key="4">
    <source>
        <dbReference type="ARBA" id="ARBA00023125"/>
    </source>
</evidence>
<dbReference type="PANTHER" id="PTHR46577:SF1">
    <property type="entry name" value="HTH-TYPE TRANSCRIPTIONAL REGULATORY PROTEIN GABR"/>
    <property type="match status" value="1"/>
</dbReference>
<dbReference type="EMBL" id="CP133720">
    <property type="protein sequence ID" value="WMW79693.1"/>
    <property type="molecule type" value="Genomic_DNA"/>
</dbReference>
<dbReference type="InterPro" id="IPR015421">
    <property type="entry name" value="PyrdxlP-dep_Trfase_major"/>
</dbReference>
<dbReference type="PROSITE" id="PS50949">
    <property type="entry name" value="HTH_GNTR"/>
    <property type="match status" value="1"/>
</dbReference>
<proteinExistence type="inferred from homology"/>
<dbReference type="InterPro" id="IPR000524">
    <property type="entry name" value="Tscrpt_reg_HTH_GntR"/>
</dbReference>
<dbReference type="SMART" id="SM00345">
    <property type="entry name" value="HTH_GNTR"/>
    <property type="match status" value="1"/>
</dbReference>
<comment type="similarity">
    <text evidence="1">In the C-terminal section; belongs to the class-I pyridoxal-phosphate-dependent aminotransferase family.</text>
</comment>
<gene>
    <name evidence="7" type="ORF">RF679_13665</name>
</gene>
<keyword evidence="4" id="KW-0238">DNA-binding</keyword>
<keyword evidence="7" id="KW-0032">Aminotransferase</keyword>
<dbReference type="InterPro" id="IPR051446">
    <property type="entry name" value="HTH_trans_reg/aminotransferase"/>
</dbReference>